<keyword evidence="1" id="KW-0472">Membrane</keyword>
<proteinExistence type="predicted"/>
<keyword evidence="1" id="KW-1133">Transmembrane helix</keyword>
<evidence type="ECO:0000313" key="2">
    <source>
        <dbReference type="EMBL" id="KKN76065.1"/>
    </source>
</evidence>
<protein>
    <submittedName>
        <fullName evidence="2">Uncharacterized protein</fullName>
    </submittedName>
</protein>
<keyword evidence="1" id="KW-0812">Transmembrane</keyword>
<sequence length="79" mass="9250">MKKEKNNWKTIGIVCIVLLVLETLLLIYVYNLGTDIIENENECVINVCRGYESYYYETTTKVCSCYNNNEIEYEEYLGG</sequence>
<dbReference type="EMBL" id="LAZR01000300">
    <property type="protein sequence ID" value="KKN76065.1"/>
    <property type="molecule type" value="Genomic_DNA"/>
</dbReference>
<reference evidence="2" key="1">
    <citation type="journal article" date="2015" name="Nature">
        <title>Complex archaea that bridge the gap between prokaryotes and eukaryotes.</title>
        <authorList>
            <person name="Spang A."/>
            <person name="Saw J.H."/>
            <person name="Jorgensen S.L."/>
            <person name="Zaremba-Niedzwiedzka K."/>
            <person name="Martijn J."/>
            <person name="Lind A.E."/>
            <person name="van Eijk R."/>
            <person name="Schleper C."/>
            <person name="Guy L."/>
            <person name="Ettema T.J."/>
        </authorList>
    </citation>
    <scope>NUCLEOTIDE SEQUENCE</scope>
</reference>
<accession>A0A0F9T477</accession>
<gene>
    <name evidence="2" type="ORF">LCGC14_0374550</name>
</gene>
<evidence type="ECO:0000256" key="1">
    <source>
        <dbReference type="SAM" id="Phobius"/>
    </source>
</evidence>
<organism evidence="2">
    <name type="scientific">marine sediment metagenome</name>
    <dbReference type="NCBI Taxonomy" id="412755"/>
    <lineage>
        <taxon>unclassified sequences</taxon>
        <taxon>metagenomes</taxon>
        <taxon>ecological metagenomes</taxon>
    </lineage>
</organism>
<name>A0A0F9T477_9ZZZZ</name>
<comment type="caution">
    <text evidence="2">The sequence shown here is derived from an EMBL/GenBank/DDBJ whole genome shotgun (WGS) entry which is preliminary data.</text>
</comment>
<dbReference type="AlphaFoldDB" id="A0A0F9T477"/>
<feature type="transmembrane region" description="Helical" evidence="1">
    <location>
        <begin position="12"/>
        <end position="30"/>
    </location>
</feature>